<proteinExistence type="predicted"/>
<evidence type="ECO:0000313" key="3">
    <source>
        <dbReference type="WBParaSite" id="L893_g9159.t1"/>
    </source>
</evidence>
<sequence>MGRPVILVLLVVSLALADPVTEAPDVGSDVPWKELMDAAMEWAKHQSFADLWNFGAFYRKVVGIQGRVGRIVEDSREKLSPEATEALRKVMSVISDPNKGLMKQAVEVRSEVERLSKEDQEQLLQFLIDVIAEYLKKYGNPLLGDDSILGKQSSESAFSAPILLRDVPCRPNLSVKPVVLENPWNLSTIHEKVIAPFGEAVDDYFKTLGSASADGLRKITALVNTPIVGFPPKAEGTNTGLDPTRPFDFLKSIGDQLLGEKSNSYVGKFLGIW</sequence>
<organism evidence="2 3">
    <name type="scientific">Steinernema glaseri</name>
    <dbReference type="NCBI Taxonomy" id="37863"/>
    <lineage>
        <taxon>Eukaryota</taxon>
        <taxon>Metazoa</taxon>
        <taxon>Ecdysozoa</taxon>
        <taxon>Nematoda</taxon>
        <taxon>Chromadorea</taxon>
        <taxon>Rhabditida</taxon>
        <taxon>Tylenchina</taxon>
        <taxon>Panagrolaimomorpha</taxon>
        <taxon>Strongyloidoidea</taxon>
        <taxon>Steinernematidae</taxon>
        <taxon>Steinernema</taxon>
    </lineage>
</organism>
<reference evidence="3" key="1">
    <citation type="submission" date="2016-11" db="UniProtKB">
        <authorList>
            <consortium name="WormBaseParasite"/>
        </authorList>
    </citation>
    <scope>IDENTIFICATION</scope>
</reference>
<dbReference type="AlphaFoldDB" id="A0A1I8ATU9"/>
<feature type="signal peptide" evidence="1">
    <location>
        <begin position="1"/>
        <end position="17"/>
    </location>
</feature>
<accession>A0A1I8ATU9</accession>
<feature type="chain" id="PRO_5009315133" evidence="1">
    <location>
        <begin position="18"/>
        <end position="273"/>
    </location>
</feature>
<dbReference type="WBParaSite" id="L893_g9159.t1">
    <property type="protein sequence ID" value="L893_g9159.t1"/>
    <property type="gene ID" value="L893_g9159"/>
</dbReference>
<evidence type="ECO:0000256" key="1">
    <source>
        <dbReference type="SAM" id="SignalP"/>
    </source>
</evidence>
<evidence type="ECO:0000313" key="2">
    <source>
        <dbReference type="Proteomes" id="UP000095287"/>
    </source>
</evidence>
<name>A0A1I8ATU9_9BILA</name>
<protein>
    <submittedName>
        <fullName evidence="3">ApoC-I</fullName>
    </submittedName>
</protein>
<dbReference type="Proteomes" id="UP000095287">
    <property type="component" value="Unplaced"/>
</dbReference>
<keyword evidence="2" id="KW-1185">Reference proteome</keyword>
<keyword evidence="1" id="KW-0732">Signal</keyword>